<dbReference type="Pfam" id="PF01803">
    <property type="entry name" value="LIM_bind"/>
    <property type="match status" value="1"/>
</dbReference>
<feature type="compositionally biased region" description="Low complexity" evidence="1">
    <location>
        <begin position="19"/>
        <end position="41"/>
    </location>
</feature>
<dbReference type="EMBL" id="CM007390">
    <property type="protein sequence ID" value="ONK56636.1"/>
    <property type="molecule type" value="Genomic_DNA"/>
</dbReference>
<dbReference type="InterPro" id="IPR029005">
    <property type="entry name" value="LIM-bd/SEUSS"/>
</dbReference>
<feature type="region of interest" description="Disordered" evidence="1">
    <location>
        <begin position="130"/>
        <end position="162"/>
    </location>
</feature>
<dbReference type="AlphaFoldDB" id="A0A5P1E6K9"/>
<organism evidence="2 3">
    <name type="scientific">Asparagus officinalis</name>
    <name type="common">Garden asparagus</name>
    <dbReference type="NCBI Taxonomy" id="4686"/>
    <lineage>
        <taxon>Eukaryota</taxon>
        <taxon>Viridiplantae</taxon>
        <taxon>Streptophyta</taxon>
        <taxon>Embryophyta</taxon>
        <taxon>Tracheophyta</taxon>
        <taxon>Spermatophyta</taxon>
        <taxon>Magnoliopsida</taxon>
        <taxon>Liliopsida</taxon>
        <taxon>Asparagales</taxon>
        <taxon>Asparagaceae</taxon>
        <taxon>Asparagoideae</taxon>
        <taxon>Asparagus</taxon>
    </lineage>
</organism>
<protein>
    <recommendedName>
        <fullName evidence="4">Transcriptional regulator SLK2</fullName>
    </recommendedName>
</protein>
<feature type="compositionally biased region" description="Polar residues" evidence="1">
    <location>
        <begin position="47"/>
        <end position="58"/>
    </location>
</feature>
<evidence type="ECO:0008006" key="4">
    <source>
        <dbReference type="Google" id="ProtNLM"/>
    </source>
</evidence>
<gene>
    <name evidence="2" type="ORF">A4U43_C10F11050</name>
</gene>
<feature type="compositionally biased region" description="Polar residues" evidence="1">
    <location>
        <begin position="76"/>
        <end position="90"/>
    </location>
</feature>
<evidence type="ECO:0000256" key="1">
    <source>
        <dbReference type="SAM" id="MobiDB-lite"/>
    </source>
</evidence>
<keyword evidence="3" id="KW-1185">Reference proteome</keyword>
<feature type="region of interest" description="Disordered" evidence="1">
    <location>
        <begin position="15"/>
        <end position="90"/>
    </location>
</feature>
<accession>A0A5P1E6K9</accession>
<feature type="region of interest" description="Disordered" evidence="1">
    <location>
        <begin position="676"/>
        <end position="703"/>
    </location>
</feature>
<evidence type="ECO:0000313" key="2">
    <source>
        <dbReference type="EMBL" id="ONK56636.1"/>
    </source>
</evidence>
<name>A0A5P1E6K9_ASPOF</name>
<feature type="compositionally biased region" description="Low complexity" evidence="1">
    <location>
        <begin position="130"/>
        <end position="149"/>
    </location>
</feature>
<reference evidence="3" key="1">
    <citation type="journal article" date="2017" name="Nat. Commun.">
        <title>The asparagus genome sheds light on the origin and evolution of a young Y chromosome.</title>
        <authorList>
            <person name="Harkess A."/>
            <person name="Zhou J."/>
            <person name="Xu C."/>
            <person name="Bowers J.E."/>
            <person name="Van der Hulst R."/>
            <person name="Ayyampalayam S."/>
            <person name="Mercati F."/>
            <person name="Riccardi P."/>
            <person name="McKain M.R."/>
            <person name="Kakrana A."/>
            <person name="Tang H."/>
            <person name="Ray J."/>
            <person name="Groenendijk J."/>
            <person name="Arikit S."/>
            <person name="Mathioni S.M."/>
            <person name="Nakano M."/>
            <person name="Shan H."/>
            <person name="Telgmann-Rauber A."/>
            <person name="Kanno A."/>
            <person name="Yue Z."/>
            <person name="Chen H."/>
            <person name="Li W."/>
            <person name="Chen Y."/>
            <person name="Xu X."/>
            <person name="Zhang Y."/>
            <person name="Luo S."/>
            <person name="Chen H."/>
            <person name="Gao J."/>
            <person name="Mao Z."/>
            <person name="Pires J.C."/>
            <person name="Luo M."/>
            <person name="Kudrna D."/>
            <person name="Wing R.A."/>
            <person name="Meyers B.C."/>
            <person name="Yi K."/>
            <person name="Kong H."/>
            <person name="Lavrijsen P."/>
            <person name="Sunseri F."/>
            <person name="Falavigna A."/>
            <person name="Ye Y."/>
            <person name="Leebens-Mack J.H."/>
            <person name="Chen G."/>
        </authorList>
    </citation>
    <scope>NUCLEOTIDE SEQUENCE [LARGE SCALE GENOMIC DNA]</scope>
    <source>
        <strain evidence="3">cv. DH0086</strain>
    </source>
</reference>
<sequence length="768" mass="84911">MVGLALERYLDSSRQLAAGPSGNPSRVSVGGGPSNSSVASGIFFQGDGQSPAQASSMSGPARSGIGHVNGEMNHGPMNSTANSSAPSIGASSLVTDANSALSGGGQQLQRSSSINNESYMRLPASPISFSSNNISGSSMMDGSSIIQQSPHQEQLKPIKQEPGTSSVYAQKKPRLDMRQEDVLQQQVMHQLLQRPESLQLQGHQNPQLNAIIQQQRLAHQRQQQQQIFQSMPHMQRGPLMSQHLRPSNLQVQAVPPPVRRVSDSGLCARRLMQYMYHQRHRPPDNSILYWRKFVGEYFAPKAKKRWCLSLYENVGSQALGAFPQAAMDAWQCDICGSKSGKGFEATHEVLPRLNQIKFDRGVIDELLFLDMPREFRLASGLMVLEYAKAIQESVYEQLRVVREGQLRITFTPDLKILSWEFCARRHEEFFSRRAIAPQVNQLLQVVHKYQTAVNESGTAGVPLQDLQASCNLFMTAGRQLVRNLELHSLNDLGFSKRYVRCLQISEVVNSMKDLIDFSRENKIGPIESLKSYPRQAAANLQAQKMQEAEQMVSTQNLPSDQSTLNKLMAMHSANSNNLSAPRIINNTPNGAVTLNNYQYLMRTSSTQEPFQHSSTFMNSNQSQQGPFLTKAASFNGSTSSSISFPHQNNNPQSSSQVNQQLEQHVIQQLLQEMMNNNKGGSQQPNPNPAGIVKTEEGNNGTSVMAQSRTNSFKTAAAAAAANNNNNNNNNSSSSSSSFDVKPDLLQNLHLPELDQDILREFTESGIQW</sequence>
<proteinExistence type="predicted"/>
<dbReference type="PANTHER" id="PTHR10378">
    <property type="entry name" value="LIM DOMAIN-BINDING PROTEIN"/>
    <property type="match status" value="1"/>
</dbReference>
<dbReference type="Gramene" id="ONK56636">
    <property type="protein sequence ID" value="ONK56636"/>
    <property type="gene ID" value="A4U43_C10F11050"/>
</dbReference>
<dbReference type="OMA" id="SRIDIRQ"/>
<feature type="region of interest" description="Disordered" evidence="1">
    <location>
        <begin position="630"/>
        <end position="659"/>
    </location>
</feature>
<evidence type="ECO:0000313" key="3">
    <source>
        <dbReference type="Proteomes" id="UP000243459"/>
    </source>
</evidence>
<feature type="compositionally biased region" description="Low complexity" evidence="1">
    <location>
        <begin position="633"/>
        <end position="659"/>
    </location>
</feature>
<dbReference type="Proteomes" id="UP000243459">
    <property type="component" value="Chromosome 10"/>
</dbReference>